<accession>A0A1I3XPG8</accession>
<organism evidence="1 2">
    <name type="scientific">Halobacillus dabanensis</name>
    <dbReference type="NCBI Taxonomy" id="240302"/>
    <lineage>
        <taxon>Bacteria</taxon>
        <taxon>Bacillati</taxon>
        <taxon>Bacillota</taxon>
        <taxon>Bacilli</taxon>
        <taxon>Bacillales</taxon>
        <taxon>Bacillaceae</taxon>
        <taxon>Halobacillus</taxon>
    </lineage>
</organism>
<dbReference type="RefSeq" id="WP_075037376.1">
    <property type="nucleotide sequence ID" value="NZ_FOSB01000009.1"/>
</dbReference>
<proteinExistence type="predicted"/>
<dbReference type="OrthoDB" id="2353585at2"/>
<sequence length="109" mass="11815">MGQNKLWKGIFLGAVIGGVVALVDKDTRALVGEKSKSAGTKCQGYVKHPSEAIHNLRISYESFSSQINKGVEDLLALLQKAESMLNKVGEINQEVKQQLKAVDDSKEAS</sequence>
<reference evidence="2" key="1">
    <citation type="submission" date="2016-10" db="EMBL/GenBank/DDBJ databases">
        <authorList>
            <person name="Varghese N."/>
            <person name="Submissions S."/>
        </authorList>
    </citation>
    <scope>NUCLEOTIDE SEQUENCE [LARGE SCALE GENOMIC DNA]</scope>
    <source>
        <strain evidence="2">CGMCC 1.3704</strain>
    </source>
</reference>
<dbReference type="EMBL" id="FOSB01000009">
    <property type="protein sequence ID" value="SFK21383.1"/>
    <property type="molecule type" value="Genomic_DNA"/>
</dbReference>
<gene>
    <name evidence="1" type="ORF">SAMN04487936_10964</name>
</gene>
<protein>
    <recommendedName>
        <fullName evidence="3">Gas vesicle protein</fullName>
    </recommendedName>
</protein>
<dbReference type="AlphaFoldDB" id="A0A1I3XPG8"/>
<evidence type="ECO:0000313" key="2">
    <source>
        <dbReference type="Proteomes" id="UP000183557"/>
    </source>
</evidence>
<evidence type="ECO:0000313" key="1">
    <source>
        <dbReference type="EMBL" id="SFK21383.1"/>
    </source>
</evidence>
<dbReference type="STRING" id="240302.BN982_02811"/>
<name>A0A1I3XPG8_HALDA</name>
<keyword evidence="2" id="KW-1185">Reference proteome</keyword>
<evidence type="ECO:0008006" key="3">
    <source>
        <dbReference type="Google" id="ProtNLM"/>
    </source>
</evidence>
<dbReference type="Proteomes" id="UP000183557">
    <property type="component" value="Unassembled WGS sequence"/>
</dbReference>